<dbReference type="RefSeq" id="WP_154520270.1">
    <property type="nucleotide sequence ID" value="NZ_VUMT01000035.1"/>
</dbReference>
<proteinExistence type="predicted"/>
<keyword evidence="2" id="KW-1185">Reference proteome</keyword>
<gene>
    <name evidence="1" type="ORF">FYJ58_13570</name>
</gene>
<dbReference type="AlphaFoldDB" id="A0A6L5Y405"/>
<name>A0A6L5Y405_9FIRM</name>
<comment type="caution">
    <text evidence="1">The sequence shown here is derived from an EMBL/GenBank/DDBJ whole genome shotgun (WGS) entry which is preliminary data.</text>
</comment>
<evidence type="ECO:0000313" key="1">
    <source>
        <dbReference type="EMBL" id="MSS64883.1"/>
    </source>
</evidence>
<organism evidence="1 2">
    <name type="scientific">Velocimicrobium porci</name>
    <dbReference type="NCBI Taxonomy" id="2606634"/>
    <lineage>
        <taxon>Bacteria</taxon>
        <taxon>Bacillati</taxon>
        <taxon>Bacillota</taxon>
        <taxon>Clostridia</taxon>
        <taxon>Lachnospirales</taxon>
        <taxon>Lachnospiraceae</taxon>
        <taxon>Velocimicrobium</taxon>
    </lineage>
</organism>
<protein>
    <submittedName>
        <fullName evidence="1">Uncharacterized protein</fullName>
    </submittedName>
</protein>
<dbReference type="EMBL" id="VUMT01000035">
    <property type="protein sequence ID" value="MSS64883.1"/>
    <property type="molecule type" value="Genomic_DNA"/>
</dbReference>
<sequence length="180" mass="21105">MFNYEYALGATIAKPNCDYNFLYRDEKINVKRIIKDAIKKFNELSKDAKNPKQIVEDRVTISKSEIRCILKSKNELAAPGRGMRVLSQTLAEHEYFKDKIYNHGLLKFYCLDTNEIKLNEKDLINPDMISDEVFITSLMRYLLKAKGGYTPENYKQQKALEQMKLIAYNCNMIEKLEERN</sequence>
<accession>A0A6L5Y405</accession>
<evidence type="ECO:0000313" key="2">
    <source>
        <dbReference type="Proteomes" id="UP000482209"/>
    </source>
</evidence>
<dbReference type="Proteomes" id="UP000482209">
    <property type="component" value="Unassembled WGS sequence"/>
</dbReference>
<reference evidence="1 2" key="1">
    <citation type="submission" date="2019-08" db="EMBL/GenBank/DDBJ databases">
        <title>In-depth cultivation of the pig gut microbiome towards novel bacterial diversity and tailored functional studies.</title>
        <authorList>
            <person name="Wylensek D."/>
            <person name="Hitch T.C.A."/>
            <person name="Clavel T."/>
        </authorList>
    </citation>
    <scope>NUCLEOTIDE SEQUENCE [LARGE SCALE GENOMIC DNA]</scope>
    <source>
        <strain evidence="1 2">WCA-693-APC-MOT-I</strain>
    </source>
</reference>